<feature type="chain" id="PRO_5038543448" evidence="1">
    <location>
        <begin position="23"/>
        <end position="443"/>
    </location>
</feature>
<dbReference type="PROSITE" id="PS51257">
    <property type="entry name" value="PROKAR_LIPOPROTEIN"/>
    <property type="match status" value="1"/>
</dbReference>
<feature type="signal peptide" evidence="1">
    <location>
        <begin position="1"/>
        <end position="22"/>
    </location>
</feature>
<evidence type="ECO:0000256" key="1">
    <source>
        <dbReference type="SAM" id="SignalP"/>
    </source>
</evidence>
<organism evidence="2 3">
    <name type="scientific">Streptomyces indicus</name>
    <dbReference type="NCBI Taxonomy" id="417292"/>
    <lineage>
        <taxon>Bacteria</taxon>
        <taxon>Bacillati</taxon>
        <taxon>Actinomycetota</taxon>
        <taxon>Actinomycetes</taxon>
        <taxon>Kitasatosporales</taxon>
        <taxon>Streptomycetaceae</taxon>
        <taxon>Streptomyces</taxon>
    </lineage>
</organism>
<keyword evidence="1" id="KW-0732">Signal</keyword>
<dbReference type="Gene3D" id="3.40.190.10">
    <property type="entry name" value="Periplasmic binding protein-like II"/>
    <property type="match status" value="1"/>
</dbReference>
<evidence type="ECO:0000313" key="2">
    <source>
        <dbReference type="EMBL" id="SDK28298.1"/>
    </source>
</evidence>
<sequence>MKPRNLAIFLTAGLVMTTAACGGDKDSDAGGDVTITVACQPAKTAAKQREAWNADVAAFEKAHPGVKVKSTDQQPCFDPKTFAAKLAGGQMETVFMVPVTNYADVIAKGQAKDITASTGLVKNFGDIKQDVRDMLTKDGKVYGVPNVSYSVGLVYNRAVFEKAGLDPDAPPKTWDEVRAAAKKIAGLGDGYVGFGEYGGGGTGGWHFAQAIFSRGGEMVVDGKAAFNSPEGKAVLQTLHDMRFEDKSTGSKLNIGWESLMQQMAAGKTGMMLGAPDVVTDVVQKFQGKKDDYGIAAIPEGKASLTGGEAYMINPEASAAETKAGLQWIDFQFNTPGKGRHDYARGKANGEAVGVPNNDYMGDSPTGQKIAEDRKANAVLPVEYYQPYVEGSKSVEFKLEPEKAQEIYAVLDVAMSAVLTRENADIDKLLADAESKANAILAKS</sequence>
<dbReference type="EMBL" id="FNFF01000006">
    <property type="protein sequence ID" value="SDK28298.1"/>
    <property type="molecule type" value="Genomic_DNA"/>
</dbReference>
<reference evidence="2 3" key="1">
    <citation type="submission" date="2016-10" db="EMBL/GenBank/DDBJ databases">
        <authorList>
            <person name="de Groot N.N."/>
        </authorList>
    </citation>
    <scope>NUCLEOTIDE SEQUENCE [LARGE SCALE GENOMIC DNA]</scope>
    <source>
        <strain evidence="2 3">CGMCC 4.5727</strain>
    </source>
</reference>
<name>A0A1G9ALX7_9ACTN</name>
<dbReference type="Pfam" id="PF01547">
    <property type="entry name" value="SBP_bac_1"/>
    <property type="match status" value="1"/>
</dbReference>
<keyword evidence="2" id="KW-0813">Transport</keyword>
<keyword evidence="3" id="KW-1185">Reference proteome</keyword>
<accession>A0A1G9ALX7</accession>
<dbReference type="Proteomes" id="UP000199155">
    <property type="component" value="Unassembled WGS sequence"/>
</dbReference>
<dbReference type="AlphaFoldDB" id="A0A1G9ALX7"/>
<protein>
    <submittedName>
        <fullName evidence="2">Multiple sugar transport system substrate-binding protein</fullName>
    </submittedName>
</protein>
<dbReference type="RefSeq" id="WP_093611028.1">
    <property type="nucleotide sequence ID" value="NZ_FNFF01000006.1"/>
</dbReference>
<dbReference type="InterPro" id="IPR006059">
    <property type="entry name" value="SBP"/>
</dbReference>
<dbReference type="STRING" id="417292.SAMN05421806_10639"/>
<dbReference type="PANTHER" id="PTHR43649">
    <property type="entry name" value="ARABINOSE-BINDING PROTEIN-RELATED"/>
    <property type="match status" value="1"/>
</dbReference>
<dbReference type="PANTHER" id="PTHR43649:SF16">
    <property type="entry name" value="SUGAR-BINDING LIPOPROTEIN"/>
    <property type="match status" value="1"/>
</dbReference>
<dbReference type="InterPro" id="IPR050490">
    <property type="entry name" value="Bact_solute-bd_prot1"/>
</dbReference>
<dbReference type="SUPFAM" id="SSF53850">
    <property type="entry name" value="Periplasmic binding protein-like II"/>
    <property type="match status" value="1"/>
</dbReference>
<gene>
    <name evidence="2" type="ORF">SAMN05421806_10639</name>
</gene>
<keyword evidence="2" id="KW-0762">Sugar transport</keyword>
<proteinExistence type="predicted"/>
<evidence type="ECO:0000313" key="3">
    <source>
        <dbReference type="Proteomes" id="UP000199155"/>
    </source>
</evidence>
<dbReference type="OrthoDB" id="2644341at2"/>